<feature type="repeat" description="LDL-receptor class B" evidence="11">
    <location>
        <begin position="378"/>
        <end position="420"/>
    </location>
</feature>
<feature type="disulfide bond" evidence="10">
    <location>
        <begin position="1363"/>
        <end position="1378"/>
    </location>
</feature>
<dbReference type="SMART" id="SM00135">
    <property type="entry name" value="LY"/>
    <property type="match status" value="20"/>
</dbReference>
<dbReference type="Gene3D" id="4.10.1220.10">
    <property type="entry name" value="EGF-type module"/>
    <property type="match status" value="1"/>
</dbReference>
<dbReference type="RefSeq" id="XP_013410893.1">
    <property type="nucleotide sequence ID" value="XM_013555439.1"/>
</dbReference>
<evidence type="ECO:0000256" key="8">
    <source>
        <dbReference type="ARBA" id="ARBA00023170"/>
    </source>
</evidence>
<dbReference type="InterPro" id="IPR011042">
    <property type="entry name" value="6-blade_b-propeller_TolB-like"/>
</dbReference>
<feature type="repeat" description="LDL-receptor class B" evidence="11">
    <location>
        <begin position="813"/>
        <end position="855"/>
    </location>
</feature>
<dbReference type="SMART" id="SM00192">
    <property type="entry name" value="LDLa"/>
    <property type="match status" value="3"/>
</dbReference>
<dbReference type="InterPro" id="IPR000742">
    <property type="entry name" value="EGF"/>
</dbReference>
<feature type="repeat" description="LDL-receptor class B" evidence="11">
    <location>
        <begin position="995"/>
        <end position="1038"/>
    </location>
</feature>
<dbReference type="Gene3D" id="2.10.25.10">
    <property type="entry name" value="Laminin"/>
    <property type="match status" value="1"/>
</dbReference>
<dbReference type="InterPro" id="IPR036055">
    <property type="entry name" value="LDL_receptor-like_sf"/>
</dbReference>
<dbReference type="InterPro" id="IPR050778">
    <property type="entry name" value="Cueball_EGF_LRP_Nidogen"/>
</dbReference>
<proteinExistence type="predicted"/>
<feature type="repeat" description="LDL-receptor class B" evidence="11">
    <location>
        <begin position="1082"/>
        <end position="1125"/>
    </location>
</feature>
<dbReference type="FunCoup" id="A0A1S3JKI6">
    <property type="interactions" value="724"/>
</dbReference>
<evidence type="ECO:0000256" key="9">
    <source>
        <dbReference type="ARBA" id="ARBA00023180"/>
    </source>
</evidence>
<feature type="repeat" description="LDL-receptor class B" evidence="11">
    <location>
        <begin position="111"/>
        <end position="153"/>
    </location>
</feature>
<keyword evidence="2" id="KW-0245">EGF-like domain</keyword>
<dbReference type="SUPFAM" id="SSF63825">
    <property type="entry name" value="YWTD domain"/>
    <property type="match status" value="4"/>
</dbReference>
<dbReference type="SMART" id="SM00181">
    <property type="entry name" value="EGF"/>
    <property type="match status" value="4"/>
</dbReference>
<dbReference type="Pfam" id="PF00057">
    <property type="entry name" value="Ldl_recept_a"/>
    <property type="match status" value="3"/>
</dbReference>
<keyword evidence="17" id="KW-0449">Lipoprotein</keyword>
<feature type="repeat" description="LDL-receptor class B" evidence="11">
    <location>
        <begin position="154"/>
        <end position="199"/>
    </location>
</feature>
<feature type="region of interest" description="Disordered" evidence="12">
    <location>
        <begin position="1441"/>
        <end position="1507"/>
    </location>
</feature>
<dbReference type="InterPro" id="IPR002172">
    <property type="entry name" value="LDrepeatLR_classA_rpt"/>
</dbReference>
<evidence type="ECO:0000256" key="3">
    <source>
        <dbReference type="ARBA" id="ARBA00022583"/>
    </source>
</evidence>
<keyword evidence="13" id="KW-0812">Transmembrane</keyword>
<dbReference type="InterPro" id="IPR023415">
    <property type="entry name" value="LDLR_class-A_CS"/>
</dbReference>
<keyword evidence="9" id="KW-0325">Glycoprotein</keyword>
<evidence type="ECO:0000256" key="7">
    <source>
        <dbReference type="ARBA" id="ARBA00023157"/>
    </source>
</evidence>
<dbReference type="FunFam" id="2.120.10.30:FF:000241">
    <property type="entry name" value="Low-density lipoprotein receptor-related protein 6"/>
    <property type="match status" value="2"/>
</dbReference>
<dbReference type="Proteomes" id="UP000085678">
    <property type="component" value="Unplaced"/>
</dbReference>
<comment type="caution">
    <text evidence="10">Lacks conserved residue(s) required for the propagation of feature annotation.</text>
</comment>
<evidence type="ECO:0000256" key="13">
    <source>
        <dbReference type="SAM" id="Phobius"/>
    </source>
</evidence>
<dbReference type="CDD" id="cd00112">
    <property type="entry name" value="LDLa"/>
    <property type="match status" value="3"/>
</dbReference>
<feature type="disulfide bond" evidence="10">
    <location>
        <begin position="1285"/>
        <end position="1300"/>
    </location>
</feature>
<evidence type="ECO:0000256" key="14">
    <source>
        <dbReference type="SAM" id="SignalP"/>
    </source>
</evidence>
<dbReference type="GO" id="GO:0016020">
    <property type="term" value="C:membrane"/>
    <property type="evidence" value="ECO:0007669"/>
    <property type="project" value="UniProtKB-SubCell"/>
</dbReference>
<feature type="repeat" description="LDL-receptor class B" evidence="11">
    <location>
        <begin position="421"/>
        <end position="463"/>
    </location>
</feature>
<accession>A0A1S3JKI6</accession>
<dbReference type="FunFam" id="2.120.10.30:FF:000001">
    <property type="entry name" value="Low-density lipoprotein receptor-related protein 6"/>
    <property type="match status" value="2"/>
</dbReference>
<keyword evidence="3" id="KW-0254">Endocytosis</keyword>
<keyword evidence="5" id="KW-0677">Repeat</keyword>
<feature type="repeat" description="LDL-receptor class B" evidence="11">
    <location>
        <begin position="464"/>
        <end position="507"/>
    </location>
</feature>
<feature type="domain" description="EGF-like" evidence="15">
    <location>
        <begin position="598"/>
        <end position="637"/>
    </location>
</feature>
<feature type="repeat" description="LDL-receptor class B" evidence="11">
    <location>
        <begin position="770"/>
        <end position="812"/>
    </location>
</feature>
<feature type="transmembrane region" description="Helical" evidence="13">
    <location>
        <begin position="1392"/>
        <end position="1414"/>
    </location>
</feature>
<evidence type="ECO:0000256" key="6">
    <source>
        <dbReference type="ARBA" id="ARBA00023136"/>
    </source>
</evidence>
<evidence type="ECO:0000256" key="12">
    <source>
        <dbReference type="SAM" id="MobiDB-lite"/>
    </source>
</evidence>
<protein>
    <submittedName>
        <fullName evidence="17">Low-density lipoprotein receptor-related protein 6</fullName>
    </submittedName>
</protein>
<keyword evidence="8 17" id="KW-0675">Receptor</keyword>
<evidence type="ECO:0000256" key="10">
    <source>
        <dbReference type="PROSITE-ProRule" id="PRU00124"/>
    </source>
</evidence>
<evidence type="ECO:0000259" key="15">
    <source>
        <dbReference type="SMART" id="SM00181"/>
    </source>
</evidence>
<feature type="repeat" description="LDL-receptor class B" evidence="11">
    <location>
        <begin position="200"/>
        <end position="242"/>
    </location>
</feature>
<evidence type="ECO:0000256" key="4">
    <source>
        <dbReference type="ARBA" id="ARBA00022729"/>
    </source>
</evidence>
<feature type="repeat" description="LDL-receptor class B" evidence="11">
    <location>
        <begin position="1126"/>
        <end position="1170"/>
    </location>
</feature>
<evidence type="ECO:0000256" key="11">
    <source>
        <dbReference type="PROSITE-ProRule" id="PRU00461"/>
    </source>
</evidence>
<dbReference type="GO" id="GO:0006897">
    <property type="term" value="P:endocytosis"/>
    <property type="evidence" value="ECO:0007669"/>
    <property type="project" value="UniProtKB-KW"/>
</dbReference>
<feature type="repeat" description="LDL-receptor class B" evidence="11">
    <location>
        <begin position="727"/>
        <end position="769"/>
    </location>
</feature>
<dbReference type="Pfam" id="PF00058">
    <property type="entry name" value="Ldl_recept_b"/>
    <property type="match status" value="10"/>
</dbReference>
<feature type="chain" id="PRO_5010320843" evidence="14">
    <location>
        <begin position="20"/>
        <end position="1629"/>
    </location>
</feature>
<dbReference type="STRING" id="7574.A0A1S3JKI6"/>
<feature type="domain" description="EGF-like" evidence="15">
    <location>
        <begin position="291"/>
        <end position="330"/>
    </location>
</feature>
<dbReference type="PROSITE" id="PS51120">
    <property type="entry name" value="LDLRB"/>
    <property type="match status" value="14"/>
</dbReference>
<evidence type="ECO:0000256" key="2">
    <source>
        <dbReference type="ARBA" id="ARBA00022536"/>
    </source>
</evidence>
<dbReference type="KEGG" id="lak:106174058"/>
<dbReference type="SUPFAM" id="SSF57196">
    <property type="entry name" value="EGF/Laminin"/>
    <property type="match status" value="3"/>
</dbReference>
<evidence type="ECO:0000256" key="5">
    <source>
        <dbReference type="ARBA" id="ARBA00022737"/>
    </source>
</evidence>
<dbReference type="PRINTS" id="PR00261">
    <property type="entry name" value="LDLRECEPTOR"/>
</dbReference>
<dbReference type="InterPro" id="IPR000033">
    <property type="entry name" value="LDLR_classB_rpt"/>
</dbReference>
<dbReference type="PROSITE" id="PS50068">
    <property type="entry name" value="LDLRA_2"/>
    <property type="match status" value="3"/>
</dbReference>
<comment type="subcellular location">
    <subcellularLocation>
        <location evidence="1">Membrane</location>
        <topology evidence="1">Single-pass membrane protein</topology>
    </subcellularLocation>
</comment>
<feature type="region of interest" description="Disordered" evidence="12">
    <location>
        <begin position="1542"/>
        <end position="1629"/>
    </location>
</feature>
<dbReference type="Gene3D" id="4.10.400.10">
    <property type="entry name" value="Low-density Lipoprotein Receptor"/>
    <property type="match status" value="2"/>
</dbReference>
<sequence>MRWIGLISILSSVFNIIHGEPRLIFANRKDVRMVDAENPHANATIIVSGLEDAAALDFYYDATTPIIFWTDVSLEVIMKTYLFPNGTKNAIKVVSTGLIAPDGLACDWLGKKLYWTDSETNRIEVSDFNGNFRKVLFWQNLDQPRAIALDPLNGNMFWTDWGETPKIEKAGMDGKPETRSTIIKDNIFWPNGLTIDYDEQKIYWADAKLSFIHSCNYDGSDRQQIVHGDLPHPFALTVTDQMLFWTDWKSRAIHYSNKITGSQRMTVHEGIYSPMDIHAFSQSRQKPGISPCGTRNGGCSHLCLISPLYPFYSCACPTGVRLLPDGHNCSDGAQQILLLARRADLRRISLDTPDYTDVVLQFDNIIHAIAVDFDPVGEYVYWTDDEVKAIRRAYLNGTEQEDVINQEIDNPDGVAVDWIAGNLYWTDTGTDRIEVARLNGTSRKVLITENLQEPRAIALDPQAGYMYWTDWGTFPKIERANLDGSDRVIMFNTSLGWPNGLALSAKEKKIYWCDAKTDKIEVANMDGTGRRVLVSERLPHIFGFSLLDDHIYWTDWQRRSIERINRHTGGNRTTIVDMLPDLMGLKAVDVKRIEGTNPCADSNDGCSHLCLFRPPPKGPICACPMGLELMADKKTCIVPEAFLLFTRRADIRRISLETNHNEVVVIPINGVKEASALDFDINDNRIYWTDIGLRKLSRAFMNGSALEHIVEFGLMFPEGMSVDWVAKNVYWADTGTNRIEVARLDGTSRKVLVWNNLDSPRALALDPANSHMYWTEWSSEPKIECAAMDGTYRRTLIKTDGRVNSLTIDYAQNRLYWVDVDSFIIESSDLEGGYKRQIITNGLNHPMGLTMYDDFLYWTDWNTKTIERANKTNGLNRTVIRERMDFKIMDILVFHASRQSGWNQCGVNNGGCDQLCLAHPKEDNSPYTHHCACPTHYRLNSDNKTCSPPESFLLFSTRNSISRMVTDSSEDSPDIVLPLHGLRNVKAVSFDPVERVIYWIDGRSKAIRRAYENGSNVETVSNQEETSSPFDLAIDPYTHHIYWTCSQNNVIRVTRVDRSDVGVIIQGNNDKPRTIVLNPERGWLFWTNMGSSPKIERASMDGTKRMILFSNNLGKPEGLAIDNKAGRLYWSDTKLQRIECAEITGLQRSRRVLVETGIKDPISVAVHGNYLYWVDKGLDLIERINKYSGADRKRIQGRIENLSDLKSVEKITPKDFNLNPCSVNNGGCSHICVARKDSTSVCNCPLGLILDPQKDQICTPPPTCDPNQFTCLTGNIDCVPKPWQCDGYVECQDGSDEKDCNPPTCKDDEFACKSGNKQCIPLDQKCNGKSDCDDHSDERETCCVVDQIYCEKEKKCIPSSYRCDGKKDCKDGSDERNCTIQESPIKPSTAQYTVGIVVGLIAVMLVLVIIVIACKRKSSQTVTEDTSRDIIFVAKTQTPTIGQSTPPNTLSSRGKSGTTCLSVTTDASRNSGGPPYDRTPLTGASSSSSSVTHYPLETLNPPPSPVTDRSVCGVGGYSVCSGSNSPSTVRSYRQYNRLRNIPPLHTTPCSTDVCEESEPYPPTSRRYYPSLLSSELNYDSDPYPPPPTPRSHYFSDAEPSYPPSPSTERSFFVNPYPPPPSPTEATSDC</sequence>
<dbReference type="SUPFAM" id="SSF57424">
    <property type="entry name" value="LDL receptor-like module"/>
    <property type="match status" value="3"/>
</dbReference>
<name>A0A1S3JKI6_LINAN</name>
<feature type="repeat" description="LDL-receptor class B" evidence="11">
    <location>
        <begin position="684"/>
        <end position="726"/>
    </location>
</feature>
<gene>
    <name evidence="17" type="primary">LOC106174058</name>
</gene>
<keyword evidence="4 14" id="KW-0732">Signal</keyword>
<feature type="domain" description="EGF-like" evidence="15">
    <location>
        <begin position="904"/>
        <end position="947"/>
    </location>
</feature>
<keyword evidence="13" id="KW-1133">Transmembrane helix</keyword>
<keyword evidence="6 13" id="KW-0472">Membrane</keyword>
<dbReference type="GeneID" id="106174058"/>
<dbReference type="PANTHER" id="PTHR46513:SF41">
    <property type="entry name" value="LOW-DENSITY LIPOPROTEIN RECEPTOR-RELATED PROTEIN"/>
    <property type="match status" value="1"/>
</dbReference>
<evidence type="ECO:0000256" key="1">
    <source>
        <dbReference type="ARBA" id="ARBA00004167"/>
    </source>
</evidence>
<feature type="domain" description="EGF-like" evidence="15">
    <location>
        <begin position="1220"/>
        <end position="1259"/>
    </location>
</feature>
<evidence type="ECO:0000313" key="17">
    <source>
        <dbReference type="RefSeq" id="XP_013410893.1"/>
    </source>
</evidence>
<reference evidence="17" key="1">
    <citation type="submission" date="2025-08" db="UniProtKB">
        <authorList>
            <consortium name="RefSeq"/>
        </authorList>
    </citation>
    <scope>IDENTIFICATION</scope>
    <source>
        <tissue evidence="17">Gonads</tissue>
    </source>
</reference>
<dbReference type="PROSITE" id="PS01209">
    <property type="entry name" value="LDLRA_1"/>
    <property type="match status" value="1"/>
</dbReference>
<feature type="repeat" description="LDL-receptor class B" evidence="11">
    <location>
        <begin position="508"/>
        <end position="550"/>
    </location>
</feature>
<dbReference type="Pfam" id="PF14670">
    <property type="entry name" value="FXa_inhibition"/>
    <property type="match status" value="3"/>
</dbReference>
<organism evidence="16 17">
    <name type="scientific">Lingula anatina</name>
    <name type="common">Brachiopod</name>
    <name type="synonym">Lingula unguis</name>
    <dbReference type="NCBI Taxonomy" id="7574"/>
    <lineage>
        <taxon>Eukaryota</taxon>
        <taxon>Metazoa</taxon>
        <taxon>Spiralia</taxon>
        <taxon>Lophotrochozoa</taxon>
        <taxon>Brachiopoda</taxon>
        <taxon>Linguliformea</taxon>
        <taxon>Lingulata</taxon>
        <taxon>Lingulida</taxon>
        <taxon>Linguloidea</taxon>
        <taxon>Lingulidae</taxon>
        <taxon>Lingula</taxon>
    </lineage>
</organism>
<dbReference type="PANTHER" id="PTHR46513">
    <property type="entry name" value="VITELLOGENIN RECEPTOR-LIKE PROTEIN-RELATED-RELATED"/>
    <property type="match status" value="1"/>
</dbReference>
<keyword evidence="7 10" id="KW-1015">Disulfide bond</keyword>
<dbReference type="Gene3D" id="2.120.10.30">
    <property type="entry name" value="TolB, C-terminal domain"/>
    <property type="match status" value="4"/>
</dbReference>
<feature type="signal peptide" evidence="14">
    <location>
        <begin position="1"/>
        <end position="19"/>
    </location>
</feature>
<evidence type="ECO:0000313" key="16">
    <source>
        <dbReference type="Proteomes" id="UP000085678"/>
    </source>
</evidence>
<dbReference type="InParanoid" id="A0A1S3JKI6"/>
<dbReference type="OrthoDB" id="72419at2759"/>
<keyword evidence="16" id="KW-1185">Reference proteome</keyword>
<feature type="compositionally biased region" description="Polar residues" evidence="12">
    <location>
        <begin position="1441"/>
        <end position="1471"/>
    </location>
</feature>